<dbReference type="InterPro" id="IPR040287">
    <property type="entry name" value="RGM"/>
</dbReference>
<gene>
    <name evidence="3" type="ORF">TPSB3V08_LOCUS6192</name>
</gene>
<protein>
    <recommendedName>
        <fullName evidence="2">Repulsive guidance molecule C-terminal domain-containing protein</fullName>
    </recommendedName>
</protein>
<keyword evidence="1" id="KW-0732">Signal</keyword>
<dbReference type="PANTHER" id="PTHR31428:SF6">
    <property type="entry name" value="REPULSIVE GUIDANCE MOLECULE B HOMOLOG DRAG-1"/>
    <property type="match status" value="1"/>
</dbReference>
<sequence length="388" mass="42181">MARDATRPTDEIPLFFPLLLITSLIHHFTTGEHTSDADGNFVIVIKGASSHTSSVDRASLSSMVSGARQQQTRPHETLRSQLGAFEHVPFTDKRTARNTCISQGKACEVSCLAMSSIGRDQADQHGRRPINSVSHPWGKLTTRGRSIRNDQTLWSNGLLSRRALALDWTANYEEIWVTVIVRGSNRTCSPEKTYEAQSDSPLPLVFIDGTQRSGPEENVLLSVHDEGQRVEIWARHIATRVIVRRAGRYLALSVQLPEELALSGSSGLQLCARGCPTSERLDPDAARGQALPREVAMARCRRHMPSVNLSAPYLDWCVFDVMTTGDGVVAEEFVAAAHSAQEDVVRLDPGSLNGTSPGFEPNAAFSAFSAGKTLLSILALLAALAATT</sequence>
<reference evidence="3" key="1">
    <citation type="submission" date="2020-11" db="EMBL/GenBank/DDBJ databases">
        <authorList>
            <person name="Tran Van P."/>
        </authorList>
    </citation>
    <scope>NUCLEOTIDE SEQUENCE</scope>
</reference>
<dbReference type="Gene3D" id="3.40.1000.10">
    <property type="entry name" value="Mog1/PsbP, alpha/beta/alpha sandwich"/>
    <property type="match status" value="1"/>
</dbReference>
<name>A0A7R9H400_TIMPO</name>
<dbReference type="GO" id="GO:0030509">
    <property type="term" value="P:BMP signaling pathway"/>
    <property type="evidence" value="ECO:0007669"/>
    <property type="project" value="TreeGrafter"/>
</dbReference>
<dbReference type="GO" id="GO:0015026">
    <property type="term" value="F:coreceptor activity"/>
    <property type="evidence" value="ECO:0007669"/>
    <property type="project" value="TreeGrafter"/>
</dbReference>
<evidence type="ECO:0000256" key="1">
    <source>
        <dbReference type="SAM" id="SignalP"/>
    </source>
</evidence>
<feature type="chain" id="PRO_5031175240" description="Repulsive guidance molecule C-terminal domain-containing protein" evidence="1">
    <location>
        <begin position="32"/>
        <end position="388"/>
    </location>
</feature>
<accession>A0A7R9H400</accession>
<dbReference type="Pfam" id="PF06534">
    <property type="entry name" value="RGM_C"/>
    <property type="match status" value="1"/>
</dbReference>
<feature type="domain" description="Repulsive guidance molecule C-terminal" evidence="2">
    <location>
        <begin position="177"/>
        <end position="349"/>
    </location>
</feature>
<dbReference type="InterPro" id="IPR009496">
    <property type="entry name" value="RGM_C"/>
</dbReference>
<evidence type="ECO:0000259" key="2">
    <source>
        <dbReference type="Pfam" id="PF06534"/>
    </source>
</evidence>
<dbReference type="PANTHER" id="PTHR31428">
    <property type="entry name" value="RGM DOMAIN FAMILY MEMBER DRAG-1"/>
    <property type="match status" value="1"/>
</dbReference>
<dbReference type="GO" id="GO:0005886">
    <property type="term" value="C:plasma membrane"/>
    <property type="evidence" value="ECO:0007669"/>
    <property type="project" value="TreeGrafter"/>
</dbReference>
<evidence type="ECO:0000313" key="3">
    <source>
        <dbReference type="EMBL" id="CAD7408096.1"/>
    </source>
</evidence>
<organism evidence="3">
    <name type="scientific">Timema poppense</name>
    <name type="common">Walking stick</name>
    <dbReference type="NCBI Taxonomy" id="170557"/>
    <lineage>
        <taxon>Eukaryota</taxon>
        <taxon>Metazoa</taxon>
        <taxon>Ecdysozoa</taxon>
        <taxon>Arthropoda</taxon>
        <taxon>Hexapoda</taxon>
        <taxon>Insecta</taxon>
        <taxon>Pterygota</taxon>
        <taxon>Neoptera</taxon>
        <taxon>Polyneoptera</taxon>
        <taxon>Phasmatodea</taxon>
        <taxon>Timematodea</taxon>
        <taxon>Timematoidea</taxon>
        <taxon>Timematidae</taxon>
        <taxon>Timema</taxon>
    </lineage>
</organism>
<proteinExistence type="predicted"/>
<dbReference type="AlphaFoldDB" id="A0A7R9H400"/>
<feature type="signal peptide" evidence="1">
    <location>
        <begin position="1"/>
        <end position="31"/>
    </location>
</feature>
<dbReference type="EMBL" id="OD003541">
    <property type="protein sequence ID" value="CAD7408096.1"/>
    <property type="molecule type" value="Genomic_DNA"/>
</dbReference>